<dbReference type="HOGENOM" id="CLU_475586_0_0_7"/>
<evidence type="ECO:0000313" key="2">
    <source>
        <dbReference type="EMBL" id="CAN92807.1"/>
    </source>
</evidence>
<protein>
    <submittedName>
        <fullName evidence="2">PE-PGRS family protein</fullName>
    </submittedName>
</protein>
<dbReference type="EMBL" id="AM746676">
    <property type="protein sequence ID" value="CAN92807.1"/>
    <property type="molecule type" value="Genomic_DNA"/>
</dbReference>
<dbReference type="SUPFAM" id="SSF50998">
    <property type="entry name" value="Quinoprotein alcohol dehydrogenase-like"/>
    <property type="match status" value="1"/>
</dbReference>
<dbReference type="STRING" id="448385.sce2648"/>
<dbReference type="eggNOG" id="COG1520">
    <property type="taxonomic scope" value="Bacteria"/>
</dbReference>
<keyword evidence="3" id="KW-1185">Reference proteome</keyword>
<sequence length="622" mass="60308">MARIALLTSMGFPLGCNGCESEPEDGVTSSASGVGGGGGQGGEGGVAGQGGAGGGGGQGGEGGVAGQGGEGGVAGQGGAGGDGGQGGEGGAGGQGGVGGAGGSGGVGGAGGGGVGGAGGSGGVGGAGGQGGEAGAGASGGVGGAGGHGGAGGSGGGEPPAFLGDALWGFGAGEAKNERIEAIAADPHDNVVLVGGFETAINFGGEADALASDGGLDLFVVKLDAAGGHVWSRRFGGKSDQVAFAVATDSIGNVVVAGEFEGTLNFGADASTELVSAGGKDLFVAKLDGDGNHLFSKRFGGELDQGATAVAVTEAGEIVVLGMVDGSINFSEAPGTALEGSGGPNVVVAKLDAGGGHLWSRRFGSAESWQRFRSIAVGGSTLYAAGAFGGKLEIDGHVVESAVDGSRDDEPIHGIDGLVLRFDLASGSLVWGRSLGAAGEQFAKFISLGLDGHPVVLGNYRAPFRVGPTDIERAAVGDYDLYLARLDAETGEPLAARGLPSAGDEFVWGFSQDPWGNHVLSGYFTEALELGGAPVEIEPPESGDAFVAKLSPDFSEELWSDVYRDGVFCFTTAQAVTGSGNTVAAGLFHGERIELGGGLPAIEHSAPVDDRRNGDVFLVTLSP</sequence>
<evidence type="ECO:0000256" key="1">
    <source>
        <dbReference type="SAM" id="MobiDB-lite"/>
    </source>
</evidence>
<dbReference type="SUPFAM" id="SSF101898">
    <property type="entry name" value="NHL repeat"/>
    <property type="match status" value="1"/>
</dbReference>
<feature type="region of interest" description="Disordered" evidence="1">
    <location>
        <begin position="21"/>
        <end position="96"/>
    </location>
</feature>
<dbReference type="InterPro" id="IPR011047">
    <property type="entry name" value="Quinoprotein_ADH-like_sf"/>
</dbReference>
<dbReference type="InterPro" id="IPR052918">
    <property type="entry name" value="Motility_Chemotaxis_Reg"/>
</dbReference>
<evidence type="ECO:0000313" key="3">
    <source>
        <dbReference type="Proteomes" id="UP000002139"/>
    </source>
</evidence>
<dbReference type="PANTHER" id="PTHR35580">
    <property type="entry name" value="CELL SURFACE GLYCOPROTEIN (S-LAYER PROTEIN)-LIKE PROTEIN"/>
    <property type="match status" value="1"/>
</dbReference>
<reference evidence="2 3" key="1">
    <citation type="journal article" date="2007" name="Nat. Biotechnol.">
        <title>Complete genome sequence of the myxobacterium Sorangium cellulosum.</title>
        <authorList>
            <person name="Schneiker S."/>
            <person name="Perlova O."/>
            <person name="Kaiser O."/>
            <person name="Gerth K."/>
            <person name="Alici A."/>
            <person name="Altmeyer M.O."/>
            <person name="Bartels D."/>
            <person name="Bekel T."/>
            <person name="Beyer S."/>
            <person name="Bode E."/>
            <person name="Bode H.B."/>
            <person name="Bolten C.J."/>
            <person name="Choudhuri J.V."/>
            <person name="Doss S."/>
            <person name="Elnakady Y.A."/>
            <person name="Frank B."/>
            <person name="Gaigalat L."/>
            <person name="Goesmann A."/>
            <person name="Groeger C."/>
            <person name="Gross F."/>
            <person name="Jelsbak L."/>
            <person name="Jelsbak L."/>
            <person name="Kalinowski J."/>
            <person name="Kegler C."/>
            <person name="Knauber T."/>
            <person name="Konietzny S."/>
            <person name="Kopp M."/>
            <person name="Krause L."/>
            <person name="Krug D."/>
            <person name="Linke B."/>
            <person name="Mahmud T."/>
            <person name="Martinez-Arias R."/>
            <person name="McHardy A.C."/>
            <person name="Merai M."/>
            <person name="Meyer F."/>
            <person name="Mormann S."/>
            <person name="Munoz-Dorado J."/>
            <person name="Perez J."/>
            <person name="Pradella S."/>
            <person name="Rachid S."/>
            <person name="Raddatz G."/>
            <person name="Rosenau F."/>
            <person name="Rueckert C."/>
            <person name="Sasse F."/>
            <person name="Scharfe M."/>
            <person name="Schuster S.C."/>
            <person name="Suen G."/>
            <person name="Treuner-Lange A."/>
            <person name="Velicer G.J."/>
            <person name="Vorholter F.-J."/>
            <person name="Weissman K.J."/>
            <person name="Welch R.D."/>
            <person name="Wenzel S.C."/>
            <person name="Whitworth D.E."/>
            <person name="Wilhelm S."/>
            <person name="Wittmann C."/>
            <person name="Bloecker H."/>
            <person name="Puehler A."/>
            <person name="Mueller R."/>
        </authorList>
    </citation>
    <scope>NUCLEOTIDE SEQUENCE [LARGE SCALE GENOMIC DNA]</scope>
    <source>
        <strain evidence="3">So ce56</strain>
    </source>
</reference>
<organism evidence="2 3">
    <name type="scientific">Sorangium cellulosum (strain So ce56)</name>
    <name type="common">Polyangium cellulosum (strain So ce56)</name>
    <dbReference type="NCBI Taxonomy" id="448385"/>
    <lineage>
        <taxon>Bacteria</taxon>
        <taxon>Pseudomonadati</taxon>
        <taxon>Myxococcota</taxon>
        <taxon>Polyangia</taxon>
        <taxon>Polyangiales</taxon>
        <taxon>Polyangiaceae</taxon>
        <taxon>Sorangium</taxon>
    </lineage>
</organism>
<accession>A9GA28</accession>
<dbReference type="Proteomes" id="UP000002139">
    <property type="component" value="Chromosome"/>
</dbReference>
<dbReference type="KEGG" id="scl:sce2648"/>
<dbReference type="AlphaFoldDB" id="A9GA28"/>
<dbReference type="PANTHER" id="PTHR35580:SF1">
    <property type="entry name" value="PHYTASE-LIKE DOMAIN-CONTAINING PROTEIN"/>
    <property type="match status" value="1"/>
</dbReference>
<dbReference type="BioCyc" id="SCEL448385:SCE_RS13590-MONOMER"/>
<name>A9GA28_SORC5</name>
<feature type="compositionally biased region" description="Gly residues" evidence="1">
    <location>
        <begin position="33"/>
        <end position="96"/>
    </location>
</feature>
<gene>
    <name evidence="2" type="ordered locus">sce2648</name>
</gene>
<proteinExistence type="predicted"/>